<dbReference type="Pfam" id="PF01593">
    <property type="entry name" value="Amino_oxidase"/>
    <property type="match status" value="1"/>
</dbReference>
<dbReference type="Proteomes" id="UP000295662">
    <property type="component" value="Unassembled WGS sequence"/>
</dbReference>
<protein>
    <recommendedName>
        <fullName evidence="1">Amine oxidase domain-containing protein</fullName>
    </recommendedName>
</protein>
<dbReference type="Gene3D" id="3.90.660.10">
    <property type="match status" value="1"/>
</dbReference>
<dbReference type="AlphaFoldDB" id="A0A4R7RNU8"/>
<dbReference type="Gene3D" id="3.50.50.60">
    <property type="entry name" value="FAD/NAD(P)-binding domain"/>
    <property type="match status" value="1"/>
</dbReference>
<evidence type="ECO:0000259" key="1">
    <source>
        <dbReference type="Pfam" id="PF01593"/>
    </source>
</evidence>
<dbReference type="EMBL" id="SOCA01000008">
    <property type="protein sequence ID" value="TDU66488.1"/>
    <property type="molecule type" value="Genomic_DNA"/>
</dbReference>
<gene>
    <name evidence="2" type="ORF">EI77_03583</name>
</gene>
<dbReference type="OrthoDB" id="5792777at2"/>
<dbReference type="PANTHER" id="PTHR16128:SF5">
    <property type="entry name" value="FAD_NAD(P)-BINDING OXIDOREDUCTASE FAMILY PROTEIN"/>
    <property type="match status" value="1"/>
</dbReference>
<reference evidence="2 3" key="1">
    <citation type="submission" date="2019-03" db="EMBL/GenBank/DDBJ databases">
        <title>Genomic Encyclopedia of Archaeal and Bacterial Type Strains, Phase II (KMG-II): from individual species to whole genera.</title>
        <authorList>
            <person name="Goeker M."/>
        </authorList>
    </citation>
    <scope>NUCLEOTIDE SEQUENCE [LARGE SCALE GENOMIC DNA]</scope>
    <source>
        <strain evidence="2 3">ATCC 25309</strain>
    </source>
</reference>
<organism evidence="2 3">
    <name type="scientific">Prosthecobacter fusiformis</name>
    <dbReference type="NCBI Taxonomy" id="48464"/>
    <lineage>
        <taxon>Bacteria</taxon>
        <taxon>Pseudomonadati</taxon>
        <taxon>Verrucomicrobiota</taxon>
        <taxon>Verrucomicrobiia</taxon>
        <taxon>Verrucomicrobiales</taxon>
        <taxon>Verrucomicrobiaceae</taxon>
        <taxon>Prosthecobacter</taxon>
    </lineage>
</organism>
<name>A0A4R7RNU8_9BACT</name>
<dbReference type="PRINTS" id="PR00419">
    <property type="entry name" value="ADXRDTASE"/>
</dbReference>
<feature type="domain" description="Amine oxidase" evidence="1">
    <location>
        <begin position="104"/>
        <end position="317"/>
    </location>
</feature>
<proteinExistence type="predicted"/>
<dbReference type="InterPro" id="IPR036188">
    <property type="entry name" value="FAD/NAD-bd_sf"/>
</dbReference>
<dbReference type="PROSITE" id="PS51257">
    <property type="entry name" value="PROKAR_LIPOPROTEIN"/>
    <property type="match status" value="1"/>
</dbReference>
<comment type="caution">
    <text evidence="2">The sequence shown here is derived from an EMBL/GenBank/DDBJ whole genome shotgun (WGS) entry which is preliminary data.</text>
</comment>
<keyword evidence="3" id="KW-1185">Reference proteome</keyword>
<sequence length="319" mass="35602">MPTHRRKVAMPKIAIIGAGLAGIACARLLTQRGASVTVFEKSRGFGGRCATKRWLDCRVDHGAQYFTMRDGEFKQAIEEACGDQVSTLNAPLFHRESGESSISPRYYHRLGNSHLCRDLAQGLEVRFEQIIDQVTPDGYCWKVLGEAFDQVVSTAPLPQTLRLLGQPPIRDSYIPCLALLLMYRNPPQGLTAKYYGMTSRPDEDIAWSACENHKEGRVTPGHSVMVVHAGEKFSRQHLEEAPEAWSALLRQQLERLWEIPAQDFHAQATHRWKFARVNAPVSPPILPAGLHFCGDALGESRVESAWLQGRAKADAVMVF</sequence>
<accession>A0A4R7RNU8</accession>
<dbReference type="Pfam" id="PF13450">
    <property type="entry name" value="NAD_binding_8"/>
    <property type="match status" value="1"/>
</dbReference>
<dbReference type="InterPro" id="IPR002937">
    <property type="entry name" value="Amino_oxidase"/>
</dbReference>
<dbReference type="PANTHER" id="PTHR16128">
    <property type="entry name" value="FAD/NAD(P)-BINDING OXIDOREDUCTASE FAMILY PROTEIN"/>
    <property type="match status" value="1"/>
</dbReference>
<dbReference type="GO" id="GO:0016491">
    <property type="term" value="F:oxidoreductase activity"/>
    <property type="evidence" value="ECO:0007669"/>
    <property type="project" value="InterPro"/>
</dbReference>
<evidence type="ECO:0000313" key="2">
    <source>
        <dbReference type="EMBL" id="TDU66488.1"/>
    </source>
</evidence>
<evidence type="ECO:0000313" key="3">
    <source>
        <dbReference type="Proteomes" id="UP000295662"/>
    </source>
</evidence>
<dbReference type="RefSeq" id="WP_133796596.1">
    <property type="nucleotide sequence ID" value="NZ_SOCA01000008.1"/>
</dbReference>
<dbReference type="SUPFAM" id="SSF51905">
    <property type="entry name" value="FAD/NAD(P)-binding domain"/>
    <property type="match status" value="1"/>
</dbReference>